<keyword evidence="3" id="KW-1185">Reference proteome</keyword>
<protein>
    <recommendedName>
        <fullName evidence="4">Tetratricopeptide repeat protein</fullName>
    </recommendedName>
</protein>
<gene>
    <name evidence="2" type="ORF">GCM10022223_47960</name>
</gene>
<evidence type="ECO:0000313" key="2">
    <source>
        <dbReference type="EMBL" id="GAA3625211.1"/>
    </source>
</evidence>
<accession>A0ABP7A5E2</accession>
<comment type="caution">
    <text evidence="2">The sequence shown here is derived from an EMBL/GenBank/DDBJ whole genome shotgun (WGS) entry which is preliminary data.</text>
</comment>
<organism evidence="2 3">
    <name type="scientific">Kineosporia mesophila</name>
    <dbReference type="NCBI Taxonomy" id="566012"/>
    <lineage>
        <taxon>Bacteria</taxon>
        <taxon>Bacillati</taxon>
        <taxon>Actinomycetota</taxon>
        <taxon>Actinomycetes</taxon>
        <taxon>Kineosporiales</taxon>
        <taxon>Kineosporiaceae</taxon>
        <taxon>Kineosporia</taxon>
    </lineage>
</organism>
<evidence type="ECO:0000313" key="3">
    <source>
        <dbReference type="Proteomes" id="UP001501074"/>
    </source>
</evidence>
<reference evidence="3" key="1">
    <citation type="journal article" date="2019" name="Int. J. Syst. Evol. Microbiol.">
        <title>The Global Catalogue of Microorganisms (GCM) 10K type strain sequencing project: providing services to taxonomists for standard genome sequencing and annotation.</title>
        <authorList>
            <consortium name="The Broad Institute Genomics Platform"/>
            <consortium name="The Broad Institute Genome Sequencing Center for Infectious Disease"/>
            <person name="Wu L."/>
            <person name="Ma J."/>
        </authorList>
    </citation>
    <scope>NUCLEOTIDE SEQUENCE [LARGE SCALE GENOMIC DNA]</scope>
    <source>
        <strain evidence="3">JCM 16902</strain>
    </source>
</reference>
<dbReference type="RefSeq" id="WP_231484637.1">
    <property type="nucleotide sequence ID" value="NZ_BAAAZO010000009.1"/>
</dbReference>
<feature type="region of interest" description="Disordered" evidence="1">
    <location>
        <begin position="1"/>
        <end position="22"/>
    </location>
</feature>
<evidence type="ECO:0000256" key="1">
    <source>
        <dbReference type="SAM" id="MobiDB-lite"/>
    </source>
</evidence>
<evidence type="ECO:0008006" key="4">
    <source>
        <dbReference type="Google" id="ProtNLM"/>
    </source>
</evidence>
<name>A0ABP7A5E2_9ACTN</name>
<dbReference type="EMBL" id="BAAAZO010000009">
    <property type="protein sequence ID" value="GAA3625211.1"/>
    <property type="molecule type" value="Genomic_DNA"/>
</dbReference>
<proteinExistence type="predicted"/>
<dbReference type="Proteomes" id="UP001501074">
    <property type="component" value="Unassembled WGS sequence"/>
</dbReference>
<sequence length="247" mass="26326">MSALDRLKRRSTDDIVAGGGGDRAEIAAAHSVETPVELGGGDLHATDEDRSEEEALRARLGEDPNDFAAFDRLAEIVGTMAAENHEGGDPQRGVENSIWALAEEVAQNNHAWYPLIQLARLSIDDDRETALRRLSTAADRDTTGEALAQGLAMLREAGHSTDALNLGVGHWRPREHVIGAARELILAAIETERLSEARRHLAALAEHPDQAAAEALRDELGDRLGRGSTPPTGSIAVGGANGIATMF</sequence>